<evidence type="ECO:0000313" key="2">
    <source>
        <dbReference type="Proteomes" id="UP001054837"/>
    </source>
</evidence>
<proteinExistence type="predicted"/>
<organism evidence="1 2">
    <name type="scientific">Caerostris darwini</name>
    <dbReference type="NCBI Taxonomy" id="1538125"/>
    <lineage>
        <taxon>Eukaryota</taxon>
        <taxon>Metazoa</taxon>
        <taxon>Ecdysozoa</taxon>
        <taxon>Arthropoda</taxon>
        <taxon>Chelicerata</taxon>
        <taxon>Arachnida</taxon>
        <taxon>Araneae</taxon>
        <taxon>Araneomorphae</taxon>
        <taxon>Entelegynae</taxon>
        <taxon>Araneoidea</taxon>
        <taxon>Araneidae</taxon>
        <taxon>Caerostris</taxon>
    </lineage>
</organism>
<name>A0AAV4WW48_9ARAC</name>
<dbReference type="AlphaFoldDB" id="A0AAV4WW48"/>
<evidence type="ECO:0000313" key="1">
    <source>
        <dbReference type="EMBL" id="GIY85935.1"/>
    </source>
</evidence>
<gene>
    <name evidence="1" type="primary">AVEN_82802_1</name>
    <name evidence="1" type="ORF">CDAR_311181</name>
</gene>
<keyword evidence="2" id="KW-1185">Reference proteome</keyword>
<dbReference type="EMBL" id="BPLQ01015110">
    <property type="protein sequence ID" value="GIY85935.1"/>
    <property type="molecule type" value="Genomic_DNA"/>
</dbReference>
<accession>A0AAV4WW48</accession>
<comment type="caution">
    <text evidence="1">The sequence shown here is derived from an EMBL/GenBank/DDBJ whole genome shotgun (WGS) entry which is preliminary data.</text>
</comment>
<protein>
    <submittedName>
        <fullName evidence="1">Uncharacterized protein</fullName>
    </submittedName>
</protein>
<sequence>MDEGNIRFNYDYIPTLYQAGPLDVSPEDSFNIGKHFGSLTTHNLILPRPNEIRTLHLPHANDKMIDRMPWLNRQMHLQGRMDHELWKSLQNRGAGCHHGHLVMPDYVLPGYTGCLYRNPSYTATLFKRCCPMSNYDYDVIQNTKPYECQHVSDPCKQVTPAVPGLRLCAGRREWL</sequence>
<dbReference type="Proteomes" id="UP001054837">
    <property type="component" value="Unassembled WGS sequence"/>
</dbReference>
<reference evidence="1 2" key="1">
    <citation type="submission" date="2021-06" db="EMBL/GenBank/DDBJ databases">
        <title>Caerostris darwini draft genome.</title>
        <authorList>
            <person name="Kono N."/>
            <person name="Arakawa K."/>
        </authorList>
    </citation>
    <scope>NUCLEOTIDE SEQUENCE [LARGE SCALE GENOMIC DNA]</scope>
</reference>